<dbReference type="Pfam" id="PF00370">
    <property type="entry name" value="FGGY_N"/>
    <property type="match status" value="1"/>
</dbReference>
<dbReference type="PANTHER" id="PTHR43095:SF5">
    <property type="entry name" value="XYLULOSE KINASE"/>
    <property type="match status" value="1"/>
</dbReference>
<dbReference type="InterPro" id="IPR000577">
    <property type="entry name" value="Carb_kinase_FGGY"/>
</dbReference>
<dbReference type="GO" id="GO:0042732">
    <property type="term" value="P:D-xylose metabolic process"/>
    <property type="evidence" value="ECO:0007669"/>
    <property type="project" value="UniProtKB-KW"/>
</dbReference>
<dbReference type="GO" id="GO:0005997">
    <property type="term" value="P:xylulose metabolic process"/>
    <property type="evidence" value="ECO:0007669"/>
    <property type="project" value="InterPro"/>
</dbReference>
<dbReference type="PANTHER" id="PTHR43095">
    <property type="entry name" value="SUGAR KINASE"/>
    <property type="match status" value="1"/>
</dbReference>
<dbReference type="NCBIfam" id="TIGR01312">
    <property type="entry name" value="XylB"/>
    <property type="match status" value="1"/>
</dbReference>
<evidence type="ECO:0000256" key="6">
    <source>
        <dbReference type="ARBA" id="ARBA00022840"/>
    </source>
</evidence>
<name>A0A934Q7M3_9MICO</name>
<comment type="catalytic activity">
    <reaction evidence="7">
        <text>D-xylulose + ATP = D-xylulose 5-phosphate + ADP + H(+)</text>
        <dbReference type="Rhea" id="RHEA:10964"/>
        <dbReference type="ChEBI" id="CHEBI:15378"/>
        <dbReference type="ChEBI" id="CHEBI:17140"/>
        <dbReference type="ChEBI" id="CHEBI:30616"/>
        <dbReference type="ChEBI" id="CHEBI:57737"/>
        <dbReference type="ChEBI" id="CHEBI:456216"/>
        <dbReference type="EC" id="2.7.1.17"/>
    </reaction>
</comment>
<sequence>MAATAVYLGVDLGTSSVKAVLLDALGRTVADAQVRYGVSRPRPSWAEQDPEAWWRACCEAIRAVLGAGAFDVRAVGLSGQMHGLVLVDAAGAPLRPAIIWSDARSGAQVREWDRVVGGDAVEAITGMPVATGMLGVSLSWVRENEPETYLAARYAVLPKDYVRFRLIGEIATEATDAAGSLLYAVREREPALGIAAALGLDAALLPPIGQSLSTAGAVTAEAGEATGLAPGTPVAFGGGDQQMAALALGLEDAGSAAAAISSGGTVVRRTPAPLEPASGVHVMPAARPEQWFAMGVVLAAGLAVDWVVTGLLGRPTASPAAIERIMAEAAGVPRGADGLMASPHLGGTRTPVVDARARAHLFGLGYQHSGAHAARAVVEGVCLSLAGSLARMSTAGEPVRRLVMTGGGARFPLWRQTLADAAGLPVLVSSDLEHAAMGAAMAGAAAVGEEIAFDPAERIRMTVEPDPAGVELYRERAGTLAALEAAVGPLLRGAPA</sequence>
<keyword evidence="7" id="KW-0119">Carbohydrate metabolism</keyword>
<organism evidence="10 11">
    <name type="scientific">Leucobacter chromiisoli</name>
    <dbReference type="NCBI Taxonomy" id="2796471"/>
    <lineage>
        <taxon>Bacteria</taxon>
        <taxon>Bacillati</taxon>
        <taxon>Actinomycetota</taxon>
        <taxon>Actinomycetes</taxon>
        <taxon>Micrococcales</taxon>
        <taxon>Microbacteriaceae</taxon>
        <taxon>Leucobacter</taxon>
    </lineage>
</organism>
<evidence type="ECO:0000256" key="3">
    <source>
        <dbReference type="ARBA" id="ARBA00022679"/>
    </source>
</evidence>
<accession>A0A934Q7M3</accession>
<evidence type="ECO:0000256" key="4">
    <source>
        <dbReference type="ARBA" id="ARBA00022741"/>
    </source>
</evidence>
<evidence type="ECO:0000313" key="10">
    <source>
        <dbReference type="EMBL" id="MBK0418840.1"/>
    </source>
</evidence>
<dbReference type="GO" id="GO:0005524">
    <property type="term" value="F:ATP binding"/>
    <property type="evidence" value="ECO:0007669"/>
    <property type="project" value="UniProtKB-KW"/>
</dbReference>
<protein>
    <recommendedName>
        <fullName evidence="7">Xylulose kinase</fullName>
        <shortName evidence="7">Xylulokinase</shortName>
        <ecNumber evidence="7">2.7.1.17</ecNumber>
    </recommendedName>
</protein>
<keyword evidence="4 7" id="KW-0547">Nucleotide-binding</keyword>
<evidence type="ECO:0000256" key="1">
    <source>
        <dbReference type="ARBA" id="ARBA00009156"/>
    </source>
</evidence>
<dbReference type="Gene3D" id="3.30.420.40">
    <property type="match status" value="2"/>
</dbReference>
<keyword evidence="2 7" id="KW-0859">Xylose metabolism</keyword>
<reference evidence="10" key="1">
    <citation type="submission" date="2020-12" db="EMBL/GenBank/DDBJ databases">
        <title>Leucobacter sp. CAS1, isolated from Chromium sludge.</title>
        <authorList>
            <person name="Xu Z."/>
        </authorList>
    </citation>
    <scope>NUCLEOTIDE SEQUENCE</scope>
    <source>
        <strain evidence="10">CSA1</strain>
    </source>
</reference>
<dbReference type="Pfam" id="PF02782">
    <property type="entry name" value="FGGY_C"/>
    <property type="match status" value="1"/>
</dbReference>
<proteinExistence type="inferred from homology"/>
<keyword evidence="11" id="KW-1185">Reference proteome</keyword>
<dbReference type="InterPro" id="IPR050406">
    <property type="entry name" value="FGGY_Carb_Kinase"/>
</dbReference>
<evidence type="ECO:0000256" key="2">
    <source>
        <dbReference type="ARBA" id="ARBA00022629"/>
    </source>
</evidence>
<dbReference type="GO" id="GO:0004856">
    <property type="term" value="F:D-xylulokinase activity"/>
    <property type="evidence" value="ECO:0007669"/>
    <property type="project" value="UniProtKB-EC"/>
</dbReference>
<dbReference type="InterPro" id="IPR006000">
    <property type="entry name" value="Xylulokinase"/>
</dbReference>
<dbReference type="AlphaFoldDB" id="A0A934Q7M3"/>
<dbReference type="RefSeq" id="WP_200114989.1">
    <property type="nucleotide sequence ID" value="NZ_JAEHOH010000009.1"/>
</dbReference>
<dbReference type="CDD" id="cd07808">
    <property type="entry name" value="ASKHA_NBD_FGGY_EcXK-like"/>
    <property type="match status" value="1"/>
</dbReference>
<keyword evidence="5 7" id="KW-0418">Kinase</keyword>
<feature type="domain" description="Carbohydrate kinase FGGY C-terminal" evidence="9">
    <location>
        <begin position="267"/>
        <end position="446"/>
    </location>
</feature>
<gene>
    <name evidence="7 10" type="primary">xylB</name>
    <name evidence="10" type="ORF">JD276_07305</name>
</gene>
<comment type="similarity">
    <text evidence="1 7">Belongs to the FGGY kinase family.</text>
</comment>
<dbReference type="PIRSF" id="PIRSF000538">
    <property type="entry name" value="GlpK"/>
    <property type="match status" value="1"/>
</dbReference>
<keyword evidence="6 7" id="KW-0067">ATP-binding</keyword>
<evidence type="ECO:0000256" key="7">
    <source>
        <dbReference type="RuleBase" id="RU364073"/>
    </source>
</evidence>
<dbReference type="InterPro" id="IPR018484">
    <property type="entry name" value="FGGY_N"/>
</dbReference>
<dbReference type="SUPFAM" id="SSF53067">
    <property type="entry name" value="Actin-like ATPase domain"/>
    <property type="match status" value="2"/>
</dbReference>
<evidence type="ECO:0000259" key="9">
    <source>
        <dbReference type="Pfam" id="PF02782"/>
    </source>
</evidence>
<dbReference type="InterPro" id="IPR018485">
    <property type="entry name" value="FGGY_C"/>
</dbReference>
<dbReference type="EMBL" id="JAEHOH010000009">
    <property type="protein sequence ID" value="MBK0418840.1"/>
    <property type="molecule type" value="Genomic_DNA"/>
</dbReference>
<evidence type="ECO:0000313" key="11">
    <source>
        <dbReference type="Proteomes" id="UP000608530"/>
    </source>
</evidence>
<keyword evidence="3 7" id="KW-0808">Transferase</keyword>
<dbReference type="EC" id="2.7.1.17" evidence="7"/>
<dbReference type="InterPro" id="IPR043129">
    <property type="entry name" value="ATPase_NBD"/>
</dbReference>
<dbReference type="Proteomes" id="UP000608530">
    <property type="component" value="Unassembled WGS sequence"/>
</dbReference>
<feature type="domain" description="Carbohydrate kinase FGGY N-terminal" evidence="8">
    <location>
        <begin position="6"/>
        <end position="246"/>
    </location>
</feature>
<evidence type="ECO:0000256" key="5">
    <source>
        <dbReference type="ARBA" id="ARBA00022777"/>
    </source>
</evidence>
<comment type="caution">
    <text evidence="10">The sequence shown here is derived from an EMBL/GenBank/DDBJ whole genome shotgun (WGS) entry which is preliminary data.</text>
</comment>
<evidence type="ECO:0000259" key="8">
    <source>
        <dbReference type="Pfam" id="PF00370"/>
    </source>
</evidence>